<name>A0AAN7WFF0_9PEZI</name>
<dbReference type="PRINTS" id="PR00704">
    <property type="entry name" value="CALPAIN"/>
</dbReference>
<dbReference type="InterPro" id="IPR001300">
    <property type="entry name" value="Peptidase_C2_calpain_cat"/>
</dbReference>
<evidence type="ECO:0000256" key="5">
    <source>
        <dbReference type="PIRSR" id="PIRSR622684-1"/>
    </source>
</evidence>
<protein>
    <recommendedName>
        <fullName evidence="8">Calpain catalytic domain-containing protein</fullName>
    </recommendedName>
</protein>
<dbReference type="InterPro" id="IPR038765">
    <property type="entry name" value="Papain-like_cys_pep_sf"/>
</dbReference>
<dbReference type="AlphaFoldDB" id="A0AAN7WFF0"/>
<evidence type="ECO:0000256" key="2">
    <source>
        <dbReference type="ARBA" id="ARBA00022670"/>
    </source>
</evidence>
<dbReference type="InterPro" id="IPR022684">
    <property type="entry name" value="Calpain_cysteine_protease"/>
</dbReference>
<feature type="compositionally biased region" description="Basic and acidic residues" evidence="7">
    <location>
        <begin position="680"/>
        <end position="696"/>
    </location>
</feature>
<feature type="region of interest" description="Disordered" evidence="7">
    <location>
        <begin position="820"/>
        <end position="875"/>
    </location>
</feature>
<evidence type="ECO:0000313" key="10">
    <source>
        <dbReference type="Proteomes" id="UP001310594"/>
    </source>
</evidence>
<feature type="compositionally biased region" description="Basic and acidic residues" evidence="7">
    <location>
        <begin position="705"/>
        <end position="732"/>
    </location>
</feature>
<feature type="domain" description="Calpain catalytic" evidence="8">
    <location>
        <begin position="126"/>
        <end position="508"/>
    </location>
</feature>
<dbReference type="PROSITE" id="PS00139">
    <property type="entry name" value="THIOL_PROTEASE_CYS"/>
    <property type="match status" value="1"/>
</dbReference>
<organism evidence="9 10">
    <name type="scientific">Elasticomyces elasticus</name>
    <dbReference type="NCBI Taxonomy" id="574655"/>
    <lineage>
        <taxon>Eukaryota</taxon>
        <taxon>Fungi</taxon>
        <taxon>Dikarya</taxon>
        <taxon>Ascomycota</taxon>
        <taxon>Pezizomycotina</taxon>
        <taxon>Dothideomycetes</taxon>
        <taxon>Dothideomycetidae</taxon>
        <taxon>Mycosphaerellales</taxon>
        <taxon>Teratosphaeriaceae</taxon>
        <taxon>Elasticomyces</taxon>
    </lineage>
</organism>
<reference evidence="9" key="1">
    <citation type="submission" date="2023-08" db="EMBL/GenBank/DDBJ databases">
        <title>Black Yeasts Isolated from many extreme environments.</title>
        <authorList>
            <person name="Coleine C."/>
            <person name="Stajich J.E."/>
            <person name="Selbmann L."/>
        </authorList>
    </citation>
    <scope>NUCLEOTIDE SEQUENCE</scope>
    <source>
        <strain evidence="9">CCFEE 5810</strain>
    </source>
</reference>
<keyword evidence="4" id="KW-0788">Thiol protease</keyword>
<dbReference type="GO" id="GO:0006508">
    <property type="term" value="P:proteolysis"/>
    <property type="evidence" value="ECO:0007669"/>
    <property type="project" value="UniProtKB-KW"/>
</dbReference>
<keyword evidence="3" id="KW-0378">Hydrolase</keyword>
<feature type="compositionally biased region" description="Polar residues" evidence="7">
    <location>
        <begin position="778"/>
        <end position="792"/>
    </location>
</feature>
<keyword evidence="2" id="KW-0645">Protease</keyword>
<evidence type="ECO:0000256" key="6">
    <source>
        <dbReference type="PROSITE-ProRule" id="PRU00239"/>
    </source>
</evidence>
<evidence type="ECO:0000256" key="1">
    <source>
        <dbReference type="ARBA" id="ARBA00007623"/>
    </source>
</evidence>
<dbReference type="GO" id="GO:0004198">
    <property type="term" value="F:calcium-dependent cysteine-type endopeptidase activity"/>
    <property type="evidence" value="ECO:0007669"/>
    <property type="project" value="InterPro"/>
</dbReference>
<comment type="similarity">
    <text evidence="1">Belongs to the peptidase C2 family.</text>
</comment>
<feature type="active site" evidence="5">
    <location>
        <position position="410"/>
    </location>
</feature>
<proteinExistence type="inferred from homology"/>
<dbReference type="EMBL" id="JAVRQU010000003">
    <property type="protein sequence ID" value="KAK5705515.1"/>
    <property type="molecule type" value="Genomic_DNA"/>
</dbReference>
<evidence type="ECO:0000256" key="3">
    <source>
        <dbReference type="ARBA" id="ARBA00022801"/>
    </source>
</evidence>
<dbReference type="SMART" id="SM00230">
    <property type="entry name" value="CysPc"/>
    <property type="match status" value="1"/>
</dbReference>
<dbReference type="Proteomes" id="UP001310594">
    <property type="component" value="Unassembled WGS sequence"/>
</dbReference>
<dbReference type="PROSITE" id="PS50203">
    <property type="entry name" value="CALPAIN_CAT"/>
    <property type="match status" value="1"/>
</dbReference>
<dbReference type="PANTHER" id="PTHR10183:SF379">
    <property type="entry name" value="CALPAIN-5"/>
    <property type="match status" value="1"/>
</dbReference>
<evidence type="ECO:0000256" key="4">
    <source>
        <dbReference type="ARBA" id="ARBA00022807"/>
    </source>
</evidence>
<dbReference type="PANTHER" id="PTHR10183">
    <property type="entry name" value="CALPAIN"/>
    <property type="match status" value="1"/>
</dbReference>
<comment type="caution">
    <text evidence="9">The sequence shown here is derived from an EMBL/GenBank/DDBJ whole genome shotgun (WGS) entry which is preliminary data.</text>
</comment>
<comment type="caution">
    <text evidence="6">Lacks conserved residue(s) required for the propagation of feature annotation.</text>
</comment>
<dbReference type="Pfam" id="PF00648">
    <property type="entry name" value="Peptidase_C2"/>
    <property type="match status" value="2"/>
</dbReference>
<evidence type="ECO:0000256" key="7">
    <source>
        <dbReference type="SAM" id="MobiDB-lite"/>
    </source>
</evidence>
<dbReference type="SUPFAM" id="SSF54001">
    <property type="entry name" value="Cysteine proteinases"/>
    <property type="match status" value="2"/>
</dbReference>
<dbReference type="Gene3D" id="3.90.70.10">
    <property type="entry name" value="Cysteine proteinases"/>
    <property type="match status" value="1"/>
</dbReference>
<evidence type="ECO:0000313" key="9">
    <source>
        <dbReference type="EMBL" id="KAK5705515.1"/>
    </source>
</evidence>
<gene>
    <name evidence="9" type="ORF">LTR97_002634</name>
</gene>
<feature type="region of interest" description="Disordered" evidence="7">
    <location>
        <begin position="680"/>
        <end position="792"/>
    </location>
</feature>
<feature type="active site" evidence="5">
    <location>
        <position position="195"/>
    </location>
</feature>
<sequence>MRSVFTTYQKIYPPITQPSRITTRIAQEPAPVTSIMPLLDIPPEKRSPRDGFYDAWDKFLEVQPKRAKTLSREARMIESEKQLISKTPGDSLQVRESAVKSYIEASEECKAKVKAIVEECKRLNRKYVDYEFSLGAGAYALQNLYGAYPRDMVMDDASVEPPPGVKRVEDIFDEPQFFIDGAAPTDIHQGLVGDCWFLAALMAISAKKDLVDKLCVARDEKVGVYGFVFYRDGEWVYEVIDDKLFLQVGDDDDLAIVRNWDKDNKKARQVDYENEKLLNLLQRGGESSETWLPLIEKAYAKAHGDYTAVEGGYASEGIEDLTGGVGVVLKPEDILDKDRFWTEQLLLVNDKYLFGGGSPTNNHKGVIGGHAYAVLQAWEEGDLRLMKLRNPVSKLLQVTRLDNSRRAGNHIAYLRYGQGICHRDLCFPSLLGLTSKAPKEILKDHLLTLMVWQWGKTEWSGDWSDGSKLWTPDMMKNLGHTFGDDGVFWISYKDFLKHFPTINRVRLFDDNHWKVAQSWTCVQVPWTVDYLDEQWQFTVSEKGPVVIVLSQPDDRYYSGLQGRFLFSLHFRVYKEGEKRWIVRSMFSSGADLQSTRSVSAEIEDLEPGTYSVVYKVTGTRFSETSGFYTQEEAISKYAIERREKLLSVGRKYDYAQIKGNRRAKEIEVKREGRLEERQEQVRGLKKARTVEKEEKRRARLRKQRVKDDAKRRKAEIQAKQADEKAEKAKRSQESTSVAVDTSAVAEARETSPAQEIELGGTVINTKSEGSTERKTEDNTPPSEQDVAPTTASQAEIAVTTESATKQLSQLRIQELQGGVSVDAPVSPLEPGDHVGSEPSPEPLEEMSDNDFDWDSELDAPVYNSDDEQDPKTDLFADDPWNALCVLGLRVYSMNSAVSLRIVKGPVP</sequence>
<evidence type="ECO:0000259" key="8">
    <source>
        <dbReference type="PROSITE" id="PS50203"/>
    </source>
</evidence>
<accession>A0AAN7WFF0</accession>
<dbReference type="InterPro" id="IPR000169">
    <property type="entry name" value="Pept_cys_AS"/>
</dbReference>
<feature type="compositionally biased region" description="Acidic residues" evidence="7">
    <location>
        <begin position="842"/>
        <end position="857"/>
    </location>
</feature>